<keyword evidence="1 2" id="KW-0238">DNA-binding</keyword>
<dbReference type="RefSeq" id="WP_290000136.1">
    <property type="nucleotide sequence ID" value="NZ_JAUEPH010000004.1"/>
</dbReference>
<sequence length="201" mass="23373">MGRKALNRERKELTKKAKKWVKGLIPLLQDKDIENLTLDELVALMGKSKSTIYSYFSTKEEIYQTSIILYLEDMSFLVSPEAIEGEDMEKVFRSMLFKISEGLEGISIQFLEQIQKYFPESWGIVENFINSLLANFEKVYQKGMAQGTFRKFNLPLLLALDRHFVMSMITDSSQVEEHQMSLKGLVNEYLNLRMSALKYEI</sequence>
<dbReference type="InterPro" id="IPR001647">
    <property type="entry name" value="HTH_TetR"/>
</dbReference>
<name>A0ABT7YDC9_9BACT</name>
<feature type="DNA-binding region" description="H-T-H motif" evidence="2">
    <location>
        <begin position="37"/>
        <end position="56"/>
    </location>
</feature>
<organism evidence="4 5">
    <name type="scientific">Algoriphagus sediminis</name>
    <dbReference type="NCBI Taxonomy" id="3057113"/>
    <lineage>
        <taxon>Bacteria</taxon>
        <taxon>Pseudomonadati</taxon>
        <taxon>Bacteroidota</taxon>
        <taxon>Cytophagia</taxon>
        <taxon>Cytophagales</taxon>
        <taxon>Cyclobacteriaceae</taxon>
        <taxon>Algoriphagus</taxon>
    </lineage>
</organism>
<gene>
    <name evidence="4" type="ORF">QVH07_10255</name>
</gene>
<dbReference type="Proteomes" id="UP001171916">
    <property type="component" value="Unassembled WGS sequence"/>
</dbReference>
<accession>A0ABT7YDC9</accession>
<comment type="caution">
    <text evidence="4">The sequence shown here is derived from an EMBL/GenBank/DDBJ whole genome shotgun (WGS) entry which is preliminary data.</text>
</comment>
<feature type="domain" description="HTH tetR-type" evidence="3">
    <location>
        <begin position="14"/>
        <end position="74"/>
    </location>
</feature>
<evidence type="ECO:0000313" key="4">
    <source>
        <dbReference type="EMBL" id="MDN3204533.1"/>
    </source>
</evidence>
<dbReference type="InterPro" id="IPR009057">
    <property type="entry name" value="Homeodomain-like_sf"/>
</dbReference>
<dbReference type="EMBL" id="JAUEPH010000004">
    <property type="protein sequence ID" value="MDN3204533.1"/>
    <property type="molecule type" value="Genomic_DNA"/>
</dbReference>
<dbReference type="Pfam" id="PF00440">
    <property type="entry name" value="TetR_N"/>
    <property type="match status" value="1"/>
</dbReference>
<protein>
    <submittedName>
        <fullName evidence="4">TetR/AcrR family transcriptional regulator</fullName>
    </submittedName>
</protein>
<keyword evidence="5" id="KW-1185">Reference proteome</keyword>
<dbReference type="SUPFAM" id="SSF46689">
    <property type="entry name" value="Homeodomain-like"/>
    <property type="match status" value="1"/>
</dbReference>
<proteinExistence type="predicted"/>
<evidence type="ECO:0000256" key="2">
    <source>
        <dbReference type="PROSITE-ProRule" id="PRU00335"/>
    </source>
</evidence>
<dbReference type="PROSITE" id="PS50977">
    <property type="entry name" value="HTH_TETR_2"/>
    <property type="match status" value="1"/>
</dbReference>
<evidence type="ECO:0000256" key="1">
    <source>
        <dbReference type="ARBA" id="ARBA00023125"/>
    </source>
</evidence>
<evidence type="ECO:0000313" key="5">
    <source>
        <dbReference type="Proteomes" id="UP001171916"/>
    </source>
</evidence>
<dbReference type="Gene3D" id="1.10.357.10">
    <property type="entry name" value="Tetracycline Repressor, domain 2"/>
    <property type="match status" value="1"/>
</dbReference>
<evidence type="ECO:0000259" key="3">
    <source>
        <dbReference type="PROSITE" id="PS50977"/>
    </source>
</evidence>
<reference evidence="4" key="1">
    <citation type="submission" date="2023-06" db="EMBL/GenBank/DDBJ databases">
        <title>Robiginitalea aurantiacus sp. nov. and Algoriphagus sediminis sp. nov., isolated from coastal sediment.</title>
        <authorList>
            <person name="Zhou Z.Y."/>
            <person name="An J."/>
            <person name="Jia Y.W."/>
            <person name="Du Z.J."/>
        </authorList>
    </citation>
    <scope>NUCLEOTIDE SEQUENCE</scope>
    <source>
        <strain evidence="4">C2-7</strain>
    </source>
</reference>